<proteinExistence type="predicted"/>
<keyword evidence="1" id="KW-1133">Transmembrane helix</keyword>
<reference evidence="2 3" key="1">
    <citation type="submission" date="2019-05" db="EMBL/GenBank/DDBJ databases">
        <title>Another draft genome of Portunus trituberculatus and its Hox gene families provides insights of decapod evolution.</title>
        <authorList>
            <person name="Jeong J.-H."/>
            <person name="Song I."/>
            <person name="Kim S."/>
            <person name="Choi T."/>
            <person name="Kim D."/>
            <person name="Ryu S."/>
            <person name="Kim W."/>
        </authorList>
    </citation>
    <scope>NUCLEOTIDE SEQUENCE [LARGE SCALE GENOMIC DNA]</scope>
    <source>
        <tissue evidence="2">Muscle</tissue>
    </source>
</reference>
<protein>
    <submittedName>
        <fullName evidence="2">Uncharacterized protein</fullName>
    </submittedName>
</protein>
<dbReference type="EMBL" id="VSRR010001654">
    <property type="protein sequence ID" value="MPC26804.1"/>
    <property type="molecule type" value="Genomic_DNA"/>
</dbReference>
<name>A0A5B7E1T9_PORTR</name>
<gene>
    <name evidence="2" type="ORF">E2C01_019954</name>
</gene>
<accession>A0A5B7E1T9</accession>
<feature type="transmembrane region" description="Helical" evidence="1">
    <location>
        <begin position="6"/>
        <end position="23"/>
    </location>
</feature>
<keyword evidence="3" id="KW-1185">Reference proteome</keyword>
<dbReference type="Proteomes" id="UP000324222">
    <property type="component" value="Unassembled WGS sequence"/>
</dbReference>
<organism evidence="2 3">
    <name type="scientific">Portunus trituberculatus</name>
    <name type="common">Swimming crab</name>
    <name type="synonym">Neptunus trituberculatus</name>
    <dbReference type="NCBI Taxonomy" id="210409"/>
    <lineage>
        <taxon>Eukaryota</taxon>
        <taxon>Metazoa</taxon>
        <taxon>Ecdysozoa</taxon>
        <taxon>Arthropoda</taxon>
        <taxon>Crustacea</taxon>
        <taxon>Multicrustacea</taxon>
        <taxon>Malacostraca</taxon>
        <taxon>Eumalacostraca</taxon>
        <taxon>Eucarida</taxon>
        <taxon>Decapoda</taxon>
        <taxon>Pleocyemata</taxon>
        <taxon>Brachyura</taxon>
        <taxon>Eubrachyura</taxon>
        <taxon>Portunoidea</taxon>
        <taxon>Portunidae</taxon>
        <taxon>Portuninae</taxon>
        <taxon>Portunus</taxon>
    </lineage>
</organism>
<evidence type="ECO:0000313" key="2">
    <source>
        <dbReference type="EMBL" id="MPC26804.1"/>
    </source>
</evidence>
<keyword evidence="1" id="KW-0472">Membrane</keyword>
<comment type="caution">
    <text evidence="2">The sequence shown here is derived from an EMBL/GenBank/DDBJ whole genome shotgun (WGS) entry which is preliminary data.</text>
</comment>
<sequence length="81" mass="8101">MQSHGIWFCGVDVCGCVVVVVVVRQVCYERNIKALTSDAADGCSCGGGGGDGVVVVVVVVMEGGPGSGKAGNGAENIILQF</sequence>
<dbReference type="AlphaFoldDB" id="A0A5B7E1T9"/>
<evidence type="ECO:0000256" key="1">
    <source>
        <dbReference type="SAM" id="Phobius"/>
    </source>
</evidence>
<keyword evidence="1" id="KW-0812">Transmembrane</keyword>
<evidence type="ECO:0000313" key="3">
    <source>
        <dbReference type="Proteomes" id="UP000324222"/>
    </source>
</evidence>